<gene>
    <name evidence="1" type="ORF">NQ176_g4283</name>
</gene>
<dbReference type="EMBL" id="JANJQO010000456">
    <property type="protein sequence ID" value="KAJ2977599.1"/>
    <property type="molecule type" value="Genomic_DNA"/>
</dbReference>
<proteinExistence type="predicted"/>
<evidence type="ECO:0000313" key="1">
    <source>
        <dbReference type="EMBL" id="KAJ2977599.1"/>
    </source>
</evidence>
<reference evidence="1" key="1">
    <citation type="submission" date="2022-08" db="EMBL/GenBank/DDBJ databases">
        <title>Genome Sequence of Lecanicillium fungicola.</title>
        <authorList>
            <person name="Buettner E."/>
        </authorList>
    </citation>
    <scope>NUCLEOTIDE SEQUENCE</scope>
    <source>
        <strain evidence="1">Babe33</strain>
    </source>
</reference>
<sequence length="521" mass="56987">MAAAQPKSSSGIDIESNPIGVNNSDDIAVTKPVVSRDLLSSQDVNPALTNKLRLLNDAIDEIGWTSYHWRLFFLAGFGFAVDSMIILIKSATLPAITKEFNPPYSKGILVANNIGLIVGALVWGPLADLVGRKWSFNLSLLICSIAGIAAGAAPNYVSLCFFASLVAFGAGGNLALDTVVLLEYLPSNKQYILTLLGAWWGVGQTFTGLMAWAFLPRYSCKSIETCTRENNMGWRFVFWTCCSLVFVMSILRLTIIRLHETPKYILAQGDDEAAVASIQQLAKKYNRPCSLTLEDVQAYGETEQPKKRSKFYNPLSGVLFHVRGLFETRDLTISTLLLWLSWALIGLAYPLFNVFLPTYLASRGAQFHQLSVDVTWRNYAIVNVCSIFGPLVAGLLAATFLGRKYTMVIGALATMAFSWAYSTVKSNEGNVAFACMITFTTNIYYGTLYAYTPEVLPTAHRSTGNGIAVGFNRIMGLVSTIIGSFVNLNTPVPIYICASMYILSAIAAALMPFEPRGLRSS</sequence>
<dbReference type="Proteomes" id="UP001143910">
    <property type="component" value="Unassembled WGS sequence"/>
</dbReference>
<evidence type="ECO:0000313" key="2">
    <source>
        <dbReference type="Proteomes" id="UP001143910"/>
    </source>
</evidence>
<name>A0ACC1NFA1_9HYPO</name>
<keyword evidence="2" id="KW-1185">Reference proteome</keyword>
<organism evidence="1 2">
    <name type="scientific">Zarea fungicola</name>
    <dbReference type="NCBI Taxonomy" id="93591"/>
    <lineage>
        <taxon>Eukaryota</taxon>
        <taxon>Fungi</taxon>
        <taxon>Dikarya</taxon>
        <taxon>Ascomycota</taxon>
        <taxon>Pezizomycotina</taxon>
        <taxon>Sordariomycetes</taxon>
        <taxon>Hypocreomycetidae</taxon>
        <taxon>Hypocreales</taxon>
        <taxon>Cordycipitaceae</taxon>
        <taxon>Zarea</taxon>
    </lineage>
</organism>
<comment type="caution">
    <text evidence="1">The sequence shown here is derived from an EMBL/GenBank/DDBJ whole genome shotgun (WGS) entry which is preliminary data.</text>
</comment>
<protein>
    <submittedName>
        <fullName evidence="1">Uncharacterized protein</fullName>
    </submittedName>
</protein>
<accession>A0ACC1NFA1</accession>